<dbReference type="EMBL" id="WUAV01000001">
    <property type="protein sequence ID" value="KAF1768764.1"/>
    <property type="molecule type" value="Genomic_DNA"/>
</dbReference>
<dbReference type="CTD" id="9821074"/>
<reference evidence="1 2" key="1">
    <citation type="submission" date="2019-12" db="EMBL/GenBank/DDBJ databases">
        <title>Chromosome-level assembly of the Caenorhabditis remanei genome.</title>
        <authorList>
            <person name="Teterina A.A."/>
            <person name="Willis J.H."/>
            <person name="Phillips P.C."/>
        </authorList>
    </citation>
    <scope>NUCLEOTIDE SEQUENCE [LARGE SCALE GENOMIC DNA]</scope>
    <source>
        <strain evidence="1 2">PX506</strain>
        <tissue evidence="1">Whole organism</tissue>
    </source>
</reference>
<protein>
    <submittedName>
        <fullName evidence="1">Uncharacterized protein</fullName>
    </submittedName>
</protein>
<dbReference type="RefSeq" id="XP_003109198.2">
    <property type="nucleotide sequence ID" value="XM_003109150.2"/>
</dbReference>
<dbReference type="Proteomes" id="UP000483820">
    <property type="component" value="Chromosome I"/>
</dbReference>
<accession>A0A6A5HQ81</accession>
<evidence type="ECO:0000313" key="2">
    <source>
        <dbReference type="Proteomes" id="UP000483820"/>
    </source>
</evidence>
<name>A0A6A5HQ81_CAERE</name>
<organism evidence="1 2">
    <name type="scientific">Caenorhabditis remanei</name>
    <name type="common">Caenorhabditis vulgaris</name>
    <dbReference type="NCBI Taxonomy" id="31234"/>
    <lineage>
        <taxon>Eukaryota</taxon>
        <taxon>Metazoa</taxon>
        <taxon>Ecdysozoa</taxon>
        <taxon>Nematoda</taxon>
        <taxon>Chromadorea</taxon>
        <taxon>Rhabditida</taxon>
        <taxon>Rhabditina</taxon>
        <taxon>Rhabditomorpha</taxon>
        <taxon>Rhabditoidea</taxon>
        <taxon>Rhabditidae</taxon>
        <taxon>Peloderinae</taxon>
        <taxon>Caenorhabditis</taxon>
    </lineage>
</organism>
<dbReference type="KEGG" id="crq:GCK72_000577"/>
<sequence>MAIECLNYRVAQGQPILKAERNPRCHSKAEYCVKISGNSLTGNEPFISGRCEHAGECKENGNDCFARTDAQGKEEQVCCSDGNFSNLGSYTSVMIVMYERNASLNNISLKQNNDLLLGLLQLGELDSDNSVSHLLGLHELVSLVVGEFSSLERNSWNLKRSKERKTYDGSLSDLLGPLGLLEVLGNLGGIEGSGDSLGSLSDADLDHELGEVEVLQVSDGAADS</sequence>
<gene>
    <name evidence="1" type="ORF">GCK72_000577</name>
</gene>
<dbReference type="AlphaFoldDB" id="A0A6A5HQ81"/>
<proteinExistence type="predicted"/>
<dbReference type="GeneID" id="9821074"/>
<comment type="caution">
    <text evidence="1">The sequence shown here is derived from an EMBL/GenBank/DDBJ whole genome shotgun (WGS) entry which is preliminary data.</text>
</comment>
<evidence type="ECO:0000313" key="1">
    <source>
        <dbReference type="EMBL" id="KAF1768764.1"/>
    </source>
</evidence>